<evidence type="ECO:0000313" key="1">
    <source>
        <dbReference type="EMBL" id="KAG1313519.1"/>
    </source>
</evidence>
<comment type="caution">
    <text evidence="1">The sequence shown here is derived from an EMBL/GenBank/DDBJ whole genome shotgun (WGS) entry which is preliminary data.</text>
</comment>
<reference evidence="1" key="1">
    <citation type="journal article" date="2020" name="Microb. Genom.">
        <title>Genetic diversity of clinical and environmental Mucorales isolates obtained from an investigation of mucormycosis cases among solid organ transplant recipients.</title>
        <authorList>
            <person name="Nguyen M.H."/>
            <person name="Kaul D."/>
            <person name="Muto C."/>
            <person name="Cheng S.J."/>
            <person name="Richter R.A."/>
            <person name="Bruno V.M."/>
            <person name="Liu G."/>
            <person name="Beyhan S."/>
            <person name="Sundermann A.J."/>
            <person name="Mounaud S."/>
            <person name="Pasculle A.W."/>
            <person name="Nierman W.C."/>
            <person name="Driscoll E."/>
            <person name="Cumbie R."/>
            <person name="Clancy C.J."/>
            <person name="Dupont C.L."/>
        </authorList>
    </citation>
    <scope>NUCLEOTIDE SEQUENCE</scope>
    <source>
        <strain evidence="1">GL11</strain>
    </source>
</reference>
<keyword evidence="2" id="KW-1185">Reference proteome</keyword>
<dbReference type="Proteomes" id="UP000716291">
    <property type="component" value="Unassembled WGS sequence"/>
</dbReference>
<accession>A0A9P6XGU8</accession>
<organism evidence="1 2">
    <name type="scientific">Rhizopus oryzae</name>
    <name type="common">Mucormycosis agent</name>
    <name type="synonym">Rhizopus arrhizus var. delemar</name>
    <dbReference type="NCBI Taxonomy" id="64495"/>
    <lineage>
        <taxon>Eukaryota</taxon>
        <taxon>Fungi</taxon>
        <taxon>Fungi incertae sedis</taxon>
        <taxon>Mucoromycota</taxon>
        <taxon>Mucoromycotina</taxon>
        <taxon>Mucoromycetes</taxon>
        <taxon>Mucorales</taxon>
        <taxon>Mucorineae</taxon>
        <taxon>Rhizopodaceae</taxon>
        <taxon>Rhizopus</taxon>
    </lineage>
</organism>
<proteinExistence type="predicted"/>
<dbReference type="AlphaFoldDB" id="A0A9P6XGU8"/>
<sequence>MTKFPLVPLSEALKTLAAEVLNVTPDEACQLEVFRQFFEAVMIAPDDDEVEKEDKTIEVGGIKVDISIVRPPGQKDKVLPVILFL</sequence>
<name>A0A9P6XGU8_RHIOR</name>
<gene>
    <name evidence="1" type="ORF">G6F64_002187</name>
</gene>
<protein>
    <submittedName>
        <fullName evidence="1">Uncharacterized protein</fullName>
    </submittedName>
</protein>
<evidence type="ECO:0000313" key="2">
    <source>
        <dbReference type="Proteomes" id="UP000716291"/>
    </source>
</evidence>
<dbReference type="EMBL" id="JAANQT010000187">
    <property type="protein sequence ID" value="KAG1313519.1"/>
    <property type="molecule type" value="Genomic_DNA"/>
</dbReference>